<evidence type="ECO:0000313" key="5">
    <source>
        <dbReference type="Proteomes" id="UP001172083"/>
    </source>
</evidence>
<name>A0ABT8L4K6_9BACT</name>
<evidence type="ECO:0000259" key="3">
    <source>
        <dbReference type="PROSITE" id="PS51186"/>
    </source>
</evidence>
<dbReference type="Proteomes" id="UP001172083">
    <property type="component" value="Unassembled WGS sequence"/>
</dbReference>
<evidence type="ECO:0000313" key="4">
    <source>
        <dbReference type="EMBL" id="MDN5212654.1"/>
    </source>
</evidence>
<feature type="domain" description="N-acetyltransferase" evidence="3">
    <location>
        <begin position="3"/>
        <end position="132"/>
    </location>
</feature>
<dbReference type="Gene3D" id="3.40.630.30">
    <property type="match status" value="1"/>
</dbReference>
<evidence type="ECO:0000256" key="1">
    <source>
        <dbReference type="ARBA" id="ARBA00022679"/>
    </source>
</evidence>
<dbReference type="Pfam" id="PF13508">
    <property type="entry name" value="Acetyltransf_7"/>
    <property type="match status" value="1"/>
</dbReference>
<dbReference type="InterPro" id="IPR045039">
    <property type="entry name" value="NSI-like"/>
</dbReference>
<sequence length="134" mass="15343">MTIHLREDKILDPTQVINLYKANKWSSGEKPRQLMSALANSHAVVTAWDEDILVGLGNSLSDGSLVVYYPHLLVHPQYHGLGIGRMIMEKFQEKYGGFHQQILVANNQAVKFYRKCGFKRAYKTSSMWIFRGNE</sequence>
<gene>
    <name evidence="4" type="ORF">QQ020_11380</name>
</gene>
<dbReference type="SUPFAM" id="SSF55729">
    <property type="entry name" value="Acyl-CoA N-acyltransferases (Nat)"/>
    <property type="match status" value="1"/>
</dbReference>
<organism evidence="4 5">
    <name type="scientific">Agaribacillus aureus</name>
    <dbReference type="NCBI Taxonomy" id="3051825"/>
    <lineage>
        <taxon>Bacteria</taxon>
        <taxon>Pseudomonadati</taxon>
        <taxon>Bacteroidota</taxon>
        <taxon>Cytophagia</taxon>
        <taxon>Cytophagales</taxon>
        <taxon>Splendidivirgaceae</taxon>
        <taxon>Agaribacillus</taxon>
    </lineage>
</organism>
<keyword evidence="5" id="KW-1185">Reference proteome</keyword>
<dbReference type="RefSeq" id="WP_346757971.1">
    <property type="nucleotide sequence ID" value="NZ_JAUJEB010000001.1"/>
</dbReference>
<dbReference type="CDD" id="cd04301">
    <property type="entry name" value="NAT_SF"/>
    <property type="match status" value="1"/>
</dbReference>
<reference evidence="4" key="1">
    <citation type="submission" date="2023-06" db="EMBL/GenBank/DDBJ databases">
        <title>Genomic of Agaribacillus aureum.</title>
        <authorList>
            <person name="Wang G."/>
        </authorList>
    </citation>
    <scope>NUCLEOTIDE SEQUENCE</scope>
    <source>
        <strain evidence="4">BMA12</strain>
    </source>
</reference>
<dbReference type="PANTHER" id="PTHR43626">
    <property type="entry name" value="ACYL-COA N-ACYLTRANSFERASE"/>
    <property type="match status" value="1"/>
</dbReference>
<proteinExistence type="predicted"/>
<comment type="caution">
    <text evidence="4">The sequence shown here is derived from an EMBL/GenBank/DDBJ whole genome shotgun (WGS) entry which is preliminary data.</text>
</comment>
<keyword evidence="1" id="KW-0808">Transferase</keyword>
<protein>
    <submittedName>
        <fullName evidence="4">GNAT family N-acetyltransferase</fullName>
    </submittedName>
</protein>
<dbReference type="PROSITE" id="PS51186">
    <property type="entry name" value="GNAT"/>
    <property type="match status" value="1"/>
</dbReference>
<keyword evidence="2" id="KW-0012">Acyltransferase</keyword>
<dbReference type="PANTHER" id="PTHR43626:SF4">
    <property type="entry name" value="GCN5-RELATED N-ACETYLTRANSFERASE 2, CHLOROPLASTIC"/>
    <property type="match status" value="1"/>
</dbReference>
<dbReference type="EMBL" id="JAUJEB010000001">
    <property type="protein sequence ID" value="MDN5212654.1"/>
    <property type="molecule type" value="Genomic_DNA"/>
</dbReference>
<dbReference type="InterPro" id="IPR000182">
    <property type="entry name" value="GNAT_dom"/>
</dbReference>
<dbReference type="InterPro" id="IPR016181">
    <property type="entry name" value="Acyl_CoA_acyltransferase"/>
</dbReference>
<accession>A0ABT8L4K6</accession>
<evidence type="ECO:0000256" key="2">
    <source>
        <dbReference type="ARBA" id="ARBA00023315"/>
    </source>
</evidence>